<accession>A0A392PWF4</accession>
<name>A0A392PWF4_9FABA</name>
<evidence type="ECO:0000313" key="1">
    <source>
        <dbReference type="EMBL" id="MCI16391.1"/>
    </source>
</evidence>
<proteinExistence type="predicted"/>
<dbReference type="Gene3D" id="3.80.10.10">
    <property type="entry name" value="Ribonuclease Inhibitor"/>
    <property type="match status" value="1"/>
</dbReference>
<sequence>MQSLKCLQHLLFLSLQNDTYEGLHLHVEAGGFQKLKELHVRDLNELQDIIIDKGALPSLKKMSLFELFSLKHIPTGIKHLEKLEALRILDMKVEFVEHNSTEDWIMEHVPLLKLKQWMGMLFETQGSRNQAGRKRCWLQLQVQ</sequence>
<dbReference type="AlphaFoldDB" id="A0A392PWF4"/>
<keyword evidence="2" id="KW-1185">Reference proteome</keyword>
<dbReference type="InterPro" id="IPR032675">
    <property type="entry name" value="LRR_dom_sf"/>
</dbReference>
<comment type="caution">
    <text evidence="1">The sequence shown here is derived from an EMBL/GenBank/DDBJ whole genome shotgun (WGS) entry which is preliminary data.</text>
</comment>
<protein>
    <submittedName>
        <fullName evidence="1">NB-ARC domain disease resistance protein</fullName>
    </submittedName>
</protein>
<organism evidence="1 2">
    <name type="scientific">Trifolium medium</name>
    <dbReference type="NCBI Taxonomy" id="97028"/>
    <lineage>
        <taxon>Eukaryota</taxon>
        <taxon>Viridiplantae</taxon>
        <taxon>Streptophyta</taxon>
        <taxon>Embryophyta</taxon>
        <taxon>Tracheophyta</taxon>
        <taxon>Spermatophyta</taxon>
        <taxon>Magnoliopsida</taxon>
        <taxon>eudicotyledons</taxon>
        <taxon>Gunneridae</taxon>
        <taxon>Pentapetalae</taxon>
        <taxon>rosids</taxon>
        <taxon>fabids</taxon>
        <taxon>Fabales</taxon>
        <taxon>Fabaceae</taxon>
        <taxon>Papilionoideae</taxon>
        <taxon>50 kb inversion clade</taxon>
        <taxon>NPAAA clade</taxon>
        <taxon>Hologalegina</taxon>
        <taxon>IRL clade</taxon>
        <taxon>Trifolieae</taxon>
        <taxon>Trifolium</taxon>
    </lineage>
</organism>
<dbReference type="Proteomes" id="UP000265520">
    <property type="component" value="Unassembled WGS sequence"/>
</dbReference>
<evidence type="ECO:0000313" key="2">
    <source>
        <dbReference type="Proteomes" id="UP000265520"/>
    </source>
</evidence>
<reference evidence="1 2" key="1">
    <citation type="journal article" date="2018" name="Front. Plant Sci.">
        <title>Red Clover (Trifolium pratense) and Zigzag Clover (T. medium) - A Picture of Genomic Similarities and Differences.</title>
        <authorList>
            <person name="Dluhosova J."/>
            <person name="Istvanek J."/>
            <person name="Nedelnik J."/>
            <person name="Repkova J."/>
        </authorList>
    </citation>
    <scope>NUCLEOTIDE SEQUENCE [LARGE SCALE GENOMIC DNA]</scope>
    <source>
        <strain evidence="2">cv. 10/8</strain>
        <tissue evidence="1">Leaf</tissue>
    </source>
</reference>
<dbReference type="EMBL" id="LXQA010100664">
    <property type="protein sequence ID" value="MCI16391.1"/>
    <property type="molecule type" value="Genomic_DNA"/>
</dbReference>
<dbReference type="SUPFAM" id="SSF52047">
    <property type="entry name" value="RNI-like"/>
    <property type="match status" value="1"/>
</dbReference>